<evidence type="ECO:0000313" key="3">
    <source>
        <dbReference type="Proteomes" id="UP000298061"/>
    </source>
</evidence>
<dbReference type="PROSITE" id="PS50030">
    <property type="entry name" value="UBA"/>
    <property type="match status" value="1"/>
</dbReference>
<dbReference type="InterPro" id="IPR015496">
    <property type="entry name" value="Ubiquilin"/>
</dbReference>
<organism evidence="2 3">
    <name type="scientific">Hericium alpestre</name>
    <dbReference type="NCBI Taxonomy" id="135208"/>
    <lineage>
        <taxon>Eukaryota</taxon>
        <taxon>Fungi</taxon>
        <taxon>Dikarya</taxon>
        <taxon>Basidiomycota</taxon>
        <taxon>Agaricomycotina</taxon>
        <taxon>Agaricomycetes</taxon>
        <taxon>Russulales</taxon>
        <taxon>Hericiaceae</taxon>
        <taxon>Hericium</taxon>
    </lineage>
</organism>
<dbReference type="InterPro" id="IPR009060">
    <property type="entry name" value="UBA-like_sf"/>
</dbReference>
<gene>
    <name evidence="2" type="ORF">EWM64_g5116</name>
</gene>
<reference evidence="2 3" key="1">
    <citation type="submission" date="2019-02" db="EMBL/GenBank/DDBJ databases">
        <title>Genome sequencing of the rare red list fungi Hericium alpestre (H. flagellum).</title>
        <authorList>
            <person name="Buettner E."/>
            <person name="Kellner H."/>
        </authorList>
    </citation>
    <scope>NUCLEOTIDE SEQUENCE [LARGE SCALE GENOMIC DNA]</scope>
    <source>
        <strain evidence="2 3">DSM 108284</strain>
    </source>
</reference>
<proteinExistence type="predicted"/>
<evidence type="ECO:0000259" key="1">
    <source>
        <dbReference type="PROSITE" id="PS50030"/>
    </source>
</evidence>
<dbReference type="GO" id="GO:0005829">
    <property type="term" value="C:cytosol"/>
    <property type="evidence" value="ECO:0007669"/>
    <property type="project" value="TreeGrafter"/>
</dbReference>
<dbReference type="STRING" id="135208.A0A4Y9ZXJ3"/>
<feature type="domain" description="UBA" evidence="1">
    <location>
        <begin position="49"/>
        <end position="93"/>
    </location>
</feature>
<dbReference type="Proteomes" id="UP000298061">
    <property type="component" value="Unassembled WGS sequence"/>
</dbReference>
<dbReference type="GO" id="GO:0031593">
    <property type="term" value="F:polyubiquitin modification-dependent protein binding"/>
    <property type="evidence" value="ECO:0007669"/>
    <property type="project" value="TreeGrafter"/>
</dbReference>
<dbReference type="OrthoDB" id="267397at2759"/>
<evidence type="ECO:0000313" key="2">
    <source>
        <dbReference type="EMBL" id="TFY78900.1"/>
    </source>
</evidence>
<dbReference type="AlphaFoldDB" id="A0A4Y9ZXJ3"/>
<dbReference type="InterPro" id="IPR015940">
    <property type="entry name" value="UBA"/>
</dbReference>
<comment type="caution">
    <text evidence="2">The sequence shown here is derived from an EMBL/GenBank/DDBJ whole genome shotgun (WGS) entry which is preliminary data.</text>
</comment>
<protein>
    <recommendedName>
        <fullName evidence="1">UBA domain-containing protein</fullName>
    </recommendedName>
</protein>
<dbReference type="EMBL" id="SFCI01000594">
    <property type="protein sequence ID" value="TFY78900.1"/>
    <property type="molecule type" value="Genomic_DNA"/>
</dbReference>
<dbReference type="PANTHER" id="PTHR10677:SF3">
    <property type="entry name" value="FI07626P-RELATED"/>
    <property type="match status" value="1"/>
</dbReference>
<dbReference type="SMART" id="SM00165">
    <property type="entry name" value="UBA"/>
    <property type="match status" value="1"/>
</dbReference>
<dbReference type="CDD" id="cd14399">
    <property type="entry name" value="UBA_PLICs"/>
    <property type="match status" value="1"/>
</dbReference>
<name>A0A4Y9ZXJ3_9AGAM</name>
<keyword evidence="3" id="KW-1185">Reference proteome</keyword>
<accession>A0A4Y9ZXJ3</accession>
<sequence>MQLLGGLGGGGLGGPGAGAGAGANPFGGFTGGFGGAGFGAGSPPPADTRAEERFQVQLQQLQDMGFTNASQNVRALLATGGNVHSAIEYILGGGGL</sequence>
<dbReference type="PANTHER" id="PTHR10677">
    <property type="entry name" value="UBIQUILIN"/>
    <property type="match status" value="1"/>
</dbReference>
<dbReference type="Gene3D" id="1.10.8.10">
    <property type="entry name" value="DNA helicase RuvA subunit, C-terminal domain"/>
    <property type="match status" value="1"/>
</dbReference>
<dbReference type="Pfam" id="PF00627">
    <property type="entry name" value="UBA"/>
    <property type="match status" value="1"/>
</dbReference>
<dbReference type="SUPFAM" id="SSF46934">
    <property type="entry name" value="UBA-like"/>
    <property type="match status" value="1"/>
</dbReference>
<dbReference type="GO" id="GO:0006511">
    <property type="term" value="P:ubiquitin-dependent protein catabolic process"/>
    <property type="evidence" value="ECO:0007669"/>
    <property type="project" value="TreeGrafter"/>
</dbReference>